<evidence type="ECO:0000259" key="10">
    <source>
        <dbReference type="PROSITE" id="PS50146"/>
    </source>
</evidence>
<feature type="transmembrane region" description="Helical" evidence="9">
    <location>
        <begin position="12"/>
        <end position="36"/>
    </location>
</feature>
<keyword evidence="6" id="KW-0067">ATP-binding</keyword>
<comment type="similarity">
    <text evidence="2">Belongs to the diacylglycerol/lipid kinase family.</text>
</comment>
<dbReference type="EC" id="2.7.1.107" evidence="11"/>
<keyword evidence="4" id="KW-0547">Nucleotide-binding</keyword>
<evidence type="ECO:0000256" key="7">
    <source>
        <dbReference type="ARBA" id="ARBA00023209"/>
    </source>
</evidence>
<feature type="domain" description="DAGKc" evidence="10">
    <location>
        <begin position="142"/>
        <end position="280"/>
    </location>
</feature>
<comment type="cofactor">
    <cofactor evidence="1">
        <name>Mg(2+)</name>
        <dbReference type="ChEBI" id="CHEBI:18420"/>
    </cofactor>
</comment>
<evidence type="ECO:0000256" key="2">
    <source>
        <dbReference type="ARBA" id="ARBA00005983"/>
    </source>
</evidence>
<sequence>MKARLEEGSGTMAGAMLVMLAAVMLTVIALVGNLMLCQHKARSIADLAAFNAAYALWHQGLDDPCAFAGGIAAANEAVLADCEVQGDDIRLAISVATDVPFARMSARRHEPGLCCAINMACALACVRILGYGECMTEREHSERRHVIGLVGNPTSDKGRGAEVDARVLDLLHEAGRRHGFTVTDLTGTSFNDSLNRAREHSHEYDYLVVVGGDGMIALGANAVGLSGKPLGIVAMGSGNDFARGLKLPVNRIETAVEGIVGAIVRGSHMDVDMGRVTSLPGGYSVDPSTGSEYEVPAGESAAQAHPIDRYYAGMLSCGIDASINDRANHSHLPNGSLRYFAAVLVELTRMKRYGYHVKATLADGSTDERDIISPLLTVANSRHIGGGIEVSPYSCFSDGMLDLVWMDHVPNVRECAVAISNAYNGRLLASRVFGWKRIRSIEITRADEGDEPPVLMADGEYVGRGPVRVTTESRALRVLVPPAVAAREVDAAAHMAEAVTRDGRDPLTGEFH</sequence>
<dbReference type="PROSITE" id="PS50146">
    <property type="entry name" value="DAGK"/>
    <property type="match status" value="1"/>
</dbReference>
<keyword evidence="3 11" id="KW-0808">Transferase</keyword>
<dbReference type="InterPro" id="IPR050187">
    <property type="entry name" value="Lipid_Phosphate_FormReg"/>
</dbReference>
<dbReference type="Pfam" id="PF00781">
    <property type="entry name" value="DAGK_cat"/>
    <property type="match status" value="1"/>
</dbReference>
<gene>
    <name evidence="11" type="ORF">BREU_1905</name>
</gene>
<comment type="caution">
    <text evidence="11">The sequence shown here is derived from an EMBL/GenBank/DDBJ whole genome shotgun (WGS) entry which is preliminary data.</text>
</comment>
<keyword evidence="9" id="KW-0472">Membrane</keyword>
<evidence type="ECO:0000256" key="9">
    <source>
        <dbReference type="SAM" id="Phobius"/>
    </source>
</evidence>
<keyword evidence="7" id="KW-0443">Lipid metabolism</keyword>
<dbReference type="GO" id="GO:0004143">
    <property type="term" value="F:ATP-dependent diacylglycerol kinase activity"/>
    <property type="evidence" value="ECO:0007669"/>
    <property type="project" value="UniProtKB-EC"/>
</dbReference>
<organism evidence="11 12">
    <name type="scientific">Bifidobacterium reuteri DSM 23975</name>
    <dbReference type="NCBI Taxonomy" id="1437610"/>
    <lineage>
        <taxon>Bacteria</taxon>
        <taxon>Bacillati</taxon>
        <taxon>Actinomycetota</taxon>
        <taxon>Actinomycetes</taxon>
        <taxon>Bifidobacteriales</taxon>
        <taxon>Bifidobacteriaceae</taxon>
        <taxon>Bifidobacterium</taxon>
    </lineage>
</organism>
<name>A0A087CP87_9BIFI</name>
<dbReference type="GO" id="GO:0008654">
    <property type="term" value="P:phospholipid biosynthetic process"/>
    <property type="evidence" value="ECO:0007669"/>
    <property type="project" value="UniProtKB-KW"/>
</dbReference>
<dbReference type="InterPro" id="IPR045540">
    <property type="entry name" value="YegS/DAGK_C"/>
</dbReference>
<dbReference type="Gene3D" id="2.60.200.40">
    <property type="match status" value="1"/>
</dbReference>
<dbReference type="Gene3D" id="3.40.50.10330">
    <property type="entry name" value="Probable inorganic polyphosphate/atp-NAD kinase, domain 1"/>
    <property type="match status" value="1"/>
</dbReference>
<evidence type="ECO:0000256" key="6">
    <source>
        <dbReference type="ARBA" id="ARBA00022840"/>
    </source>
</evidence>
<dbReference type="InterPro" id="IPR001206">
    <property type="entry name" value="Diacylglycerol_kinase_cat_dom"/>
</dbReference>
<dbReference type="PANTHER" id="PTHR12358:SF54">
    <property type="entry name" value="SPHINGOSINE KINASE RELATED PROTEIN"/>
    <property type="match status" value="1"/>
</dbReference>
<dbReference type="PANTHER" id="PTHR12358">
    <property type="entry name" value="SPHINGOSINE KINASE"/>
    <property type="match status" value="1"/>
</dbReference>
<accession>A0A087CP87</accession>
<evidence type="ECO:0000256" key="1">
    <source>
        <dbReference type="ARBA" id="ARBA00001946"/>
    </source>
</evidence>
<dbReference type="EMBL" id="JGZK01000010">
    <property type="protein sequence ID" value="KFI85087.1"/>
    <property type="molecule type" value="Genomic_DNA"/>
</dbReference>
<dbReference type="InterPro" id="IPR021202">
    <property type="entry name" value="Rv3654c-like"/>
</dbReference>
<keyword evidence="5 11" id="KW-0418">Kinase</keyword>
<evidence type="ECO:0000256" key="4">
    <source>
        <dbReference type="ARBA" id="ARBA00022741"/>
    </source>
</evidence>
<keyword evidence="8" id="KW-1208">Phospholipid metabolism</keyword>
<keyword evidence="7" id="KW-0444">Lipid biosynthesis</keyword>
<keyword evidence="7" id="KW-0594">Phospholipid biosynthesis</keyword>
<dbReference type="AlphaFoldDB" id="A0A087CP87"/>
<dbReference type="SUPFAM" id="SSF111331">
    <property type="entry name" value="NAD kinase/diacylglycerol kinase-like"/>
    <property type="match status" value="1"/>
</dbReference>
<dbReference type="InterPro" id="IPR017438">
    <property type="entry name" value="ATP-NAD_kinase_N"/>
</dbReference>
<proteinExistence type="inferred from homology"/>
<dbReference type="eggNOG" id="COG1597">
    <property type="taxonomic scope" value="Bacteria"/>
</dbReference>
<evidence type="ECO:0000256" key="3">
    <source>
        <dbReference type="ARBA" id="ARBA00022679"/>
    </source>
</evidence>
<dbReference type="STRING" id="1437610.BREU_1905"/>
<protein>
    <submittedName>
        <fullName evidence="11">Sphingosine kinase and enzymes related to eukaryotic diacylglycerol kinase</fullName>
        <ecNumber evidence="11">2.7.1.107</ecNumber>
    </submittedName>
</protein>
<keyword evidence="9" id="KW-0812">Transmembrane</keyword>
<dbReference type="InterPro" id="IPR016064">
    <property type="entry name" value="NAD/diacylglycerol_kinase_sf"/>
</dbReference>
<dbReference type="Proteomes" id="UP000028984">
    <property type="component" value="Unassembled WGS sequence"/>
</dbReference>
<evidence type="ECO:0000313" key="12">
    <source>
        <dbReference type="Proteomes" id="UP000028984"/>
    </source>
</evidence>
<keyword evidence="12" id="KW-1185">Reference proteome</keyword>
<dbReference type="GO" id="GO:0005524">
    <property type="term" value="F:ATP binding"/>
    <property type="evidence" value="ECO:0007669"/>
    <property type="project" value="UniProtKB-KW"/>
</dbReference>
<dbReference type="NCBIfam" id="TIGR03816">
    <property type="entry name" value="tadE_like_DECH"/>
    <property type="match status" value="1"/>
</dbReference>
<reference evidence="11 12" key="1">
    <citation type="submission" date="2014-03" db="EMBL/GenBank/DDBJ databases">
        <title>Genomics of Bifidobacteria.</title>
        <authorList>
            <person name="Ventura M."/>
            <person name="Milani C."/>
            <person name="Lugli G.A."/>
        </authorList>
    </citation>
    <scope>NUCLEOTIDE SEQUENCE [LARGE SCALE GENOMIC DNA]</scope>
    <source>
        <strain evidence="11 12">DSM 23975</strain>
    </source>
</reference>
<dbReference type="Pfam" id="PF19279">
    <property type="entry name" value="YegS_C"/>
    <property type="match status" value="1"/>
</dbReference>
<evidence type="ECO:0000256" key="8">
    <source>
        <dbReference type="ARBA" id="ARBA00023264"/>
    </source>
</evidence>
<evidence type="ECO:0000256" key="5">
    <source>
        <dbReference type="ARBA" id="ARBA00022777"/>
    </source>
</evidence>
<evidence type="ECO:0000313" key="11">
    <source>
        <dbReference type="EMBL" id="KFI85087.1"/>
    </source>
</evidence>
<keyword evidence="9" id="KW-1133">Transmembrane helix</keyword>